<comment type="caution">
    <text evidence="4">The sequence shown here is derived from an EMBL/GenBank/DDBJ whole genome shotgun (WGS) entry which is preliminary data.</text>
</comment>
<dbReference type="SUPFAM" id="SSF101898">
    <property type="entry name" value="NHL repeat"/>
    <property type="match status" value="1"/>
</dbReference>
<organism evidence="4 5">
    <name type="scientific">Mytilus galloprovincialis</name>
    <name type="common">Mediterranean mussel</name>
    <dbReference type="NCBI Taxonomy" id="29158"/>
    <lineage>
        <taxon>Eukaryota</taxon>
        <taxon>Metazoa</taxon>
        <taxon>Spiralia</taxon>
        <taxon>Lophotrochozoa</taxon>
        <taxon>Mollusca</taxon>
        <taxon>Bivalvia</taxon>
        <taxon>Autobranchia</taxon>
        <taxon>Pteriomorphia</taxon>
        <taxon>Mytilida</taxon>
        <taxon>Mytiloidea</taxon>
        <taxon>Mytilidae</taxon>
        <taxon>Mytilinae</taxon>
        <taxon>Mytilus</taxon>
    </lineage>
</organism>
<dbReference type="InterPro" id="IPR000315">
    <property type="entry name" value="Znf_B-box"/>
</dbReference>
<dbReference type="InterPro" id="IPR047153">
    <property type="entry name" value="TRIM45/56/19-like"/>
</dbReference>
<dbReference type="GO" id="GO:0061630">
    <property type="term" value="F:ubiquitin protein ligase activity"/>
    <property type="evidence" value="ECO:0007669"/>
    <property type="project" value="TreeGrafter"/>
</dbReference>
<accession>A0A8B6C4G3</accession>
<keyword evidence="1" id="KW-0479">Metal-binding</keyword>
<evidence type="ECO:0000256" key="1">
    <source>
        <dbReference type="PROSITE-ProRule" id="PRU00024"/>
    </source>
</evidence>
<dbReference type="OrthoDB" id="6081500at2759"/>
<evidence type="ECO:0000259" key="3">
    <source>
        <dbReference type="PROSITE" id="PS50119"/>
    </source>
</evidence>
<reference evidence="4" key="1">
    <citation type="submission" date="2018-11" db="EMBL/GenBank/DDBJ databases">
        <authorList>
            <person name="Alioto T."/>
            <person name="Alioto T."/>
        </authorList>
    </citation>
    <scope>NUCLEOTIDE SEQUENCE</scope>
</reference>
<name>A0A8B6C4G3_MYTGA</name>
<keyword evidence="1" id="KW-0863">Zinc-finger</keyword>
<dbReference type="PROSITE" id="PS50119">
    <property type="entry name" value="ZF_BBOX"/>
    <property type="match status" value="1"/>
</dbReference>
<dbReference type="Proteomes" id="UP000596742">
    <property type="component" value="Unassembled WGS sequence"/>
</dbReference>
<dbReference type="EMBL" id="UYJE01001189">
    <property type="protein sequence ID" value="VDH99932.1"/>
    <property type="molecule type" value="Genomic_DNA"/>
</dbReference>
<dbReference type="InterPro" id="IPR011042">
    <property type="entry name" value="6-blade_b-propeller_TolB-like"/>
</dbReference>
<dbReference type="PANTHER" id="PTHR25462:SF296">
    <property type="entry name" value="MEIOTIC P26, ISOFORM F"/>
    <property type="match status" value="1"/>
</dbReference>
<proteinExistence type="predicted"/>
<dbReference type="AlphaFoldDB" id="A0A8B6C4G3"/>
<evidence type="ECO:0000313" key="5">
    <source>
        <dbReference type="Proteomes" id="UP000596742"/>
    </source>
</evidence>
<gene>
    <name evidence="4" type="ORF">MGAL_10B008204</name>
</gene>
<sequence length="555" mass="62692">MEAASRMTLCGICKQKRVCCSAVVWCTECHNGLCAECQNNHDVSMTNHSTITVEGYLNLPPFIKSLPLVCKEHNKKLEKYCFDHNTPFCFLCNEKYHGCCAAAVVDLDTMIPNIKSSPAIENMGIKLKEIVGILQKLRLDRSENLLKLKENRTKIKNKIELFRKNINEEIDNYMQDVDLALEKTRTEIDQLLGNIVKREGQMLELSEGITEIKSNATNLQIFLGTKQLEKTLDSADNFVHSVINSNSLDTISIQSDTELSLTNPIFDLNKYLTVSTTRQPTIKEFMPPNLKQVQTPILKDTKVTLNHQFNIKRESKNLAISGLCVMNNNDIVFADSNSDRLIIHDKNGSFKFEFYTEQENSFDITQLDDVTVAVTSGDDEIYIVDLSDKKVSKTLQTKDTCYGVQYSNGAMLFTVKEKGIRKISMSDFKSKYIYKSNISWGSYITTFGGNVCFTNRELHTVTLVDSAQNIIWSFSNKNVLQQPYGVTSDIHGNIYVAGYRSNNVVKISHDGKSGVEVINHGSNIDCHLRAISYVEQTKQLLVTSEEGTVFVYDIK</sequence>
<keyword evidence="2" id="KW-0175">Coiled coil</keyword>
<keyword evidence="5" id="KW-1185">Reference proteome</keyword>
<evidence type="ECO:0000313" key="4">
    <source>
        <dbReference type="EMBL" id="VDH99932.1"/>
    </source>
</evidence>
<feature type="domain" description="B box-type" evidence="3">
    <location>
        <begin position="5"/>
        <end position="53"/>
    </location>
</feature>
<evidence type="ECO:0000256" key="2">
    <source>
        <dbReference type="SAM" id="Coils"/>
    </source>
</evidence>
<dbReference type="PANTHER" id="PTHR25462">
    <property type="entry name" value="BONUS, ISOFORM C-RELATED"/>
    <property type="match status" value="1"/>
</dbReference>
<dbReference type="Gene3D" id="2.120.10.30">
    <property type="entry name" value="TolB, C-terminal domain"/>
    <property type="match status" value="1"/>
</dbReference>
<feature type="coiled-coil region" evidence="2">
    <location>
        <begin position="145"/>
        <end position="183"/>
    </location>
</feature>
<dbReference type="Gene3D" id="3.30.160.60">
    <property type="entry name" value="Classic Zinc Finger"/>
    <property type="match status" value="1"/>
</dbReference>
<protein>
    <recommendedName>
        <fullName evidence="3">B box-type domain-containing protein</fullName>
    </recommendedName>
</protein>
<dbReference type="GO" id="GO:0008270">
    <property type="term" value="F:zinc ion binding"/>
    <property type="evidence" value="ECO:0007669"/>
    <property type="project" value="UniProtKB-KW"/>
</dbReference>
<keyword evidence="1" id="KW-0862">Zinc</keyword>
<dbReference type="SUPFAM" id="SSF57845">
    <property type="entry name" value="B-box zinc-binding domain"/>
    <property type="match status" value="1"/>
</dbReference>